<feature type="transmembrane region" description="Helical" evidence="4">
    <location>
        <begin position="310"/>
        <end position="330"/>
    </location>
</feature>
<sequence>MELVLQETVARRRRDRTAPHVYVSRYGSGNTLRINSVTSGITCNEAGSVITIELLDVSRNWLTVILPSLVWRNLTTLDLSQNHFTGPILSNLGSIVSFPQLQHLDLSDNNFSGILPSQIGSLKNLIFMDLSQNQFLGPIHPSFGSMVNLTVLDLSINKLNGSILKELSNKLIIVNISMNHINGIIPPEIANLTLEKLDINHNNLVGPIYLEFGMMSRLFYLDFSSNHLSGNIYFQKPCNFQHLDLSTNLMSEDVTGLISACNYLEYLDISGNNLSGQMLNISNFPNLVFLDQSHNHLIAIVPDHSLRNKLVLYLAILIPTIVGGGFLVLVNLGKLRIVYHTVSLL</sequence>
<evidence type="ECO:0000313" key="6">
    <source>
        <dbReference type="Proteomes" id="UP000235145"/>
    </source>
</evidence>
<organism evidence="5 6">
    <name type="scientific">Lactuca sativa</name>
    <name type="common">Garden lettuce</name>
    <dbReference type="NCBI Taxonomy" id="4236"/>
    <lineage>
        <taxon>Eukaryota</taxon>
        <taxon>Viridiplantae</taxon>
        <taxon>Streptophyta</taxon>
        <taxon>Embryophyta</taxon>
        <taxon>Tracheophyta</taxon>
        <taxon>Spermatophyta</taxon>
        <taxon>Magnoliopsida</taxon>
        <taxon>eudicotyledons</taxon>
        <taxon>Gunneridae</taxon>
        <taxon>Pentapetalae</taxon>
        <taxon>asterids</taxon>
        <taxon>campanulids</taxon>
        <taxon>Asterales</taxon>
        <taxon>Asteraceae</taxon>
        <taxon>Cichorioideae</taxon>
        <taxon>Cichorieae</taxon>
        <taxon>Lactucinae</taxon>
        <taxon>Lactuca</taxon>
    </lineage>
</organism>
<keyword evidence="6" id="KW-1185">Reference proteome</keyword>
<name>A0A9R1VWQ6_LACSA</name>
<keyword evidence="4" id="KW-1133">Transmembrane helix</keyword>
<dbReference type="PRINTS" id="PR00019">
    <property type="entry name" value="LEURICHRPT"/>
</dbReference>
<evidence type="ECO:0000256" key="3">
    <source>
        <dbReference type="ARBA" id="ARBA00023170"/>
    </source>
</evidence>
<evidence type="ECO:0000256" key="1">
    <source>
        <dbReference type="ARBA" id="ARBA00004479"/>
    </source>
</evidence>
<keyword evidence="4" id="KW-0812">Transmembrane</keyword>
<dbReference type="AlphaFoldDB" id="A0A9R1VWQ6"/>
<dbReference type="EMBL" id="NBSK02000004">
    <property type="protein sequence ID" value="KAJ0214006.1"/>
    <property type="molecule type" value="Genomic_DNA"/>
</dbReference>
<keyword evidence="4" id="KW-0472">Membrane</keyword>
<reference evidence="5 6" key="1">
    <citation type="journal article" date="2017" name="Nat. Commun.">
        <title>Genome assembly with in vitro proximity ligation data and whole-genome triplication in lettuce.</title>
        <authorList>
            <person name="Reyes-Chin-Wo S."/>
            <person name="Wang Z."/>
            <person name="Yang X."/>
            <person name="Kozik A."/>
            <person name="Arikit S."/>
            <person name="Song C."/>
            <person name="Xia L."/>
            <person name="Froenicke L."/>
            <person name="Lavelle D.O."/>
            <person name="Truco M.J."/>
            <person name="Xia R."/>
            <person name="Zhu S."/>
            <person name="Xu C."/>
            <person name="Xu H."/>
            <person name="Xu X."/>
            <person name="Cox K."/>
            <person name="Korf I."/>
            <person name="Meyers B.C."/>
            <person name="Michelmore R.W."/>
        </authorList>
    </citation>
    <scope>NUCLEOTIDE SEQUENCE [LARGE SCALE GENOMIC DNA]</scope>
    <source>
        <strain evidence="6">cv. Salinas</strain>
        <tissue evidence="5">Seedlings</tissue>
    </source>
</reference>
<evidence type="ECO:0000256" key="2">
    <source>
        <dbReference type="ARBA" id="ARBA00022729"/>
    </source>
</evidence>
<dbReference type="InterPro" id="IPR001611">
    <property type="entry name" value="Leu-rich_rpt"/>
</dbReference>
<dbReference type="Pfam" id="PF13855">
    <property type="entry name" value="LRR_8"/>
    <property type="match status" value="1"/>
</dbReference>
<keyword evidence="3" id="KW-0675">Receptor</keyword>
<dbReference type="GO" id="GO:0016020">
    <property type="term" value="C:membrane"/>
    <property type="evidence" value="ECO:0007669"/>
    <property type="project" value="UniProtKB-SubCell"/>
</dbReference>
<proteinExistence type="predicted"/>
<comment type="caution">
    <text evidence="5">The sequence shown here is derived from an EMBL/GenBank/DDBJ whole genome shotgun (WGS) entry which is preliminary data.</text>
</comment>
<keyword evidence="2" id="KW-0732">Signal</keyword>
<dbReference type="PANTHER" id="PTHR48053:SF71">
    <property type="entry name" value="LEUCINE RICH REPEAT FAMILY PROTEIN, EXPRESSED"/>
    <property type="match status" value="1"/>
</dbReference>
<dbReference type="Proteomes" id="UP000235145">
    <property type="component" value="Unassembled WGS sequence"/>
</dbReference>
<dbReference type="PANTHER" id="PTHR48053">
    <property type="entry name" value="LEUCINE RICH REPEAT FAMILY PROTEIN, EXPRESSED"/>
    <property type="match status" value="1"/>
</dbReference>
<dbReference type="SUPFAM" id="SSF52058">
    <property type="entry name" value="L domain-like"/>
    <property type="match status" value="1"/>
</dbReference>
<evidence type="ECO:0000256" key="4">
    <source>
        <dbReference type="SAM" id="Phobius"/>
    </source>
</evidence>
<dbReference type="Gene3D" id="3.80.10.10">
    <property type="entry name" value="Ribonuclease Inhibitor"/>
    <property type="match status" value="3"/>
</dbReference>
<dbReference type="InterPro" id="IPR051716">
    <property type="entry name" value="Plant_RL_S/T_kinase"/>
</dbReference>
<evidence type="ECO:0008006" key="7">
    <source>
        <dbReference type="Google" id="ProtNLM"/>
    </source>
</evidence>
<protein>
    <recommendedName>
        <fullName evidence="7">Leucine-rich repeat-containing N-terminal plant-type domain-containing protein</fullName>
    </recommendedName>
</protein>
<dbReference type="Pfam" id="PF00560">
    <property type="entry name" value="LRR_1"/>
    <property type="match status" value="4"/>
</dbReference>
<evidence type="ECO:0000313" key="5">
    <source>
        <dbReference type="EMBL" id="KAJ0214006.1"/>
    </source>
</evidence>
<accession>A0A9R1VWQ6</accession>
<dbReference type="FunFam" id="3.80.10.10:FF:001678">
    <property type="entry name" value="Calmodulin-binding receptor kinase CaMRLK"/>
    <property type="match status" value="1"/>
</dbReference>
<gene>
    <name evidence="5" type="ORF">LSAT_V11C400167230</name>
</gene>
<comment type="subcellular location">
    <subcellularLocation>
        <location evidence="1">Membrane</location>
        <topology evidence="1">Single-pass type I membrane protein</topology>
    </subcellularLocation>
</comment>
<dbReference type="InterPro" id="IPR032675">
    <property type="entry name" value="LRR_dom_sf"/>
</dbReference>